<comment type="caution">
    <text evidence="6">The sequence shown here is derived from an EMBL/GenBank/DDBJ whole genome shotgun (WGS) entry which is preliminary data.</text>
</comment>
<keyword evidence="2 5" id="KW-0812">Transmembrane</keyword>
<evidence type="ECO:0000256" key="1">
    <source>
        <dbReference type="ARBA" id="ARBA00004370"/>
    </source>
</evidence>
<dbReference type="InterPro" id="IPR001129">
    <property type="entry name" value="Membr-assoc_MAPEG"/>
</dbReference>
<accession>A0A840I5I1</accession>
<evidence type="ECO:0000256" key="5">
    <source>
        <dbReference type="SAM" id="Phobius"/>
    </source>
</evidence>
<keyword evidence="7" id="KW-1185">Reference proteome</keyword>
<dbReference type="EMBL" id="JACHOB010000006">
    <property type="protein sequence ID" value="MBB4660057.1"/>
    <property type="molecule type" value="Genomic_DNA"/>
</dbReference>
<dbReference type="Pfam" id="PF01124">
    <property type="entry name" value="MAPEG"/>
    <property type="match status" value="1"/>
</dbReference>
<dbReference type="RefSeq" id="WP_183819272.1">
    <property type="nucleotide sequence ID" value="NZ_JACHOB010000006.1"/>
</dbReference>
<evidence type="ECO:0000256" key="2">
    <source>
        <dbReference type="ARBA" id="ARBA00022692"/>
    </source>
</evidence>
<dbReference type="Gene3D" id="1.20.120.550">
    <property type="entry name" value="Membrane associated eicosanoid/glutathione metabolism-like domain"/>
    <property type="match status" value="1"/>
</dbReference>
<dbReference type="SUPFAM" id="SSF161084">
    <property type="entry name" value="MAPEG domain-like"/>
    <property type="match status" value="1"/>
</dbReference>
<dbReference type="Proteomes" id="UP000563524">
    <property type="component" value="Unassembled WGS sequence"/>
</dbReference>
<keyword evidence="3 5" id="KW-1133">Transmembrane helix</keyword>
<gene>
    <name evidence="6" type="ORF">GGQ59_002601</name>
</gene>
<proteinExistence type="predicted"/>
<dbReference type="AlphaFoldDB" id="A0A840I5I1"/>
<feature type="transmembrane region" description="Helical" evidence="5">
    <location>
        <begin position="113"/>
        <end position="132"/>
    </location>
</feature>
<evidence type="ECO:0000313" key="6">
    <source>
        <dbReference type="EMBL" id="MBB4660057.1"/>
    </source>
</evidence>
<dbReference type="GO" id="GO:0016020">
    <property type="term" value="C:membrane"/>
    <property type="evidence" value="ECO:0007669"/>
    <property type="project" value="UniProtKB-SubCell"/>
</dbReference>
<evidence type="ECO:0008006" key="8">
    <source>
        <dbReference type="Google" id="ProtNLM"/>
    </source>
</evidence>
<organism evidence="6 7">
    <name type="scientific">Parvularcula dongshanensis</name>
    <dbReference type="NCBI Taxonomy" id="1173995"/>
    <lineage>
        <taxon>Bacteria</taxon>
        <taxon>Pseudomonadati</taxon>
        <taxon>Pseudomonadota</taxon>
        <taxon>Alphaproteobacteria</taxon>
        <taxon>Parvularculales</taxon>
        <taxon>Parvularculaceae</taxon>
        <taxon>Parvularcula</taxon>
    </lineage>
</organism>
<reference evidence="6 7" key="1">
    <citation type="submission" date="2020-08" db="EMBL/GenBank/DDBJ databases">
        <title>Genomic Encyclopedia of Type Strains, Phase IV (KMG-IV): sequencing the most valuable type-strain genomes for metagenomic binning, comparative biology and taxonomic classification.</title>
        <authorList>
            <person name="Goeker M."/>
        </authorList>
    </citation>
    <scope>NUCLEOTIDE SEQUENCE [LARGE SCALE GENOMIC DNA]</scope>
    <source>
        <strain evidence="6 7">DSM 102850</strain>
    </source>
</reference>
<comment type="subcellular location">
    <subcellularLocation>
        <location evidence="1">Membrane</location>
    </subcellularLocation>
</comment>
<name>A0A840I5I1_9PROT</name>
<feature type="transmembrane region" description="Helical" evidence="5">
    <location>
        <begin position="66"/>
        <end position="93"/>
    </location>
</feature>
<keyword evidence="4 5" id="KW-0472">Membrane</keyword>
<evidence type="ECO:0000313" key="7">
    <source>
        <dbReference type="Proteomes" id="UP000563524"/>
    </source>
</evidence>
<protein>
    <recommendedName>
        <fullName evidence="8">MAPEG family protein</fullName>
    </recommendedName>
</protein>
<evidence type="ECO:0000256" key="3">
    <source>
        <dbReference type="ARBA" id="ARBA00022989"/>
    </source>
</evidence>
<dbReference type="InterPro" id="IPR023352">
    <property type="entry name" value="MAPEG-like_dom_sf"/>
</dbReference>
<evidence type="ECO:0000256" key="4">
    <source>
        <dbReference type="ARBA" id="ARBA00023136"/>
    </source>
</evidence>
<sequence length="163" mass="18403">MYSIFLPVLIQVGLSLTLLFVLPTKRMRDLKSDPALAERARTDTGVYAEDAKRLASSYSNQFELPVLFYVGAVFAILFGLTNWWTGLLAWLFVASRIGHAVIHNTNNNLRHRFYAFAVGPFVLAIFWLTIAFEARGSLIFDMKANELAREAQQDFSEEIGLVP</sequence>
<feature type="transmembrane region" description="Helical" evidence="5">
    <location>
        <begin position="6"/>
        <end position="22"/>
    </location>
</feature>